<evidence type="ECO:0000313" key="2">
    <source>
        <dbReference type="Proteomes" id="UP001497516"/>
    </source>
</evidence>
<dbReference type="EMBL" id="OZ034822">
    <property type="protein sequence ID" value="CAL1413125.1"/>
    <property type="molecule type" value="Genomic_DNA"/>
</dbReference>
<proteinExistence type="predicted"/>
<organism evidence="1 2">
    <name type="scientific">Linum trigynum</name>
    <dbReference type="NCBI Taxonomy" id="586398"/>
    <lineage>
        <taxon>Eukaryota</taxon>
        <taxon>Viridiplantae</taxon>
        <taxon>Streptophyta</taxon>
        <taxon>Embryophyta</taxon>
        <taxon>Tracheophyta</taxon>
        <taxon>Spermatophyta</taxon>
        <taxon>Magnoliopsida</taxon>
        <taxon>eudicotyledons</taxon>
        <taxon>Gunneridae</taxon>
        <taxon>Pentapetalae</taxon>
        <taxon>rosids</taxon>
        <taxon>fabids</taxon>
        <taxon>Malpighiales</taxon>
        <taxon>Linaceae</taxon>
        <taxon>Linum</taxon>
    </lineage>
</organism>
<keyword evidence="2" id="KW-1185">Reference proteome</keyword>
<name>A0AAV2GV26_9ROSI</name>
<dbReference type="AlphaFoldDB" id="A0AAV2GV26"/>
<protein>
    <submittedName>
        <fullName evidence="1">Uncharacterized protein</fullName>
    </submittedName>
</protein>
<dbReference type="Proteomes" id="UP001497516">
    <property type="component" value="Chromosome 9"/>
</dbReference>
<evidence type="ECO:0000313" key="1">
    <source>
        <dbReference type="EMBL" id="CAL1413125.1"/>
    </source>
</evidence>
<reference evidence="1 2" key="1">
    <citation type="submission" date="2024-04" db="EMBL/GenBank/DDBJ databases">
        <authorList>
            <person name="Fracassetti M."/>
        </authorList>
    </citation>
    <scope>NUCLEOTIDE SEQUENCE [LARGE SCALE GENOMIC DNA]</scope>
</reference>
<gene>
    <name evidence="1" type="ORF">LTRI10_LOCUS52377</name>
</gene>
<sequence>MVPNAGVERFRLTGEELVVHQCARHQCALRLQRHLLAVVLHREVILAGPVGGHGVHKAVVGFQHRHRHVHRNPEEFEQRDFPRRGKVLEYGQEGLEWVVAVVVLRPVIDLGSRIWAGHRTI</sequence>
<accession>A0AAV2GV26</accession>